<evidence type="ECO:0000256" key="3">
    <source>
        <dbReference type="PROSITE-ProRule" id="PRU00992"/>
    </source>
</evidence>
<dbReference type="InterPro" id="IPR045573">
    <property type="entry name" value="Fut8_N_cat"/>
</dbReference>
<dbReference type="PROSITE" id="PS51659">
    <property type="entry name" value="GT23"/>
    <property type="match status" value="1"/>
</dbReference>
<comment type="similarity">
    <text evidence="3">Belongs to the glycosyltransferase 23 family.</text>
</comment>
<organism evidence="5 6">
    <name type="scientific">Toxocara canis</name>
    <name type="common">Canine roundworm</name>
    <dbReference type="NCBI Taxonomy" id="6265"/>
    <lineage>
        <taxon>Eukaryota</taxon>
        <taxon>Metazoa</taxon>
        <taxon>Ecdysozoa</taxon>
        <taxon>Nematoda</taxon>
        <taxon>Chromadorea</taxon>
        <taxon>Rhabditida</taxon>
        <taxon>Spirurina</taxon>
        <taxon>Ascaridomorpha</taxon>
        <taxon>Ascaridoidea</taxon>
        <taxon>Toxocaridae</taxon>
        <taxon>Toxocara</taxon>
    </lineage>
</organism>
<dbReference type="GO" id="GO:0006487">
    <property type="term" value="P:protein N-linked glycosylation"/>
    <property type="evidence" value="ECO:0007669"/>
    <property type="project" value="TreeGrafter"/>
</dbReference>
<dbReference type="Proteomes" id="UP000031036">
    <property type="component" value="Unassembled WGS sequence"/>
</dbReference>
<feature type="region of interest" description="Important for donor substrate binding" evidence="3">
    <location>
        <begin position="21"/>
        <end position="22"/>
    </location>
</feature>
<proteinExistence type="inferred from homology"/>
<sequence length="77" mass="8961">MAPKWKAHTSGQGPVVGLQIRRTDKIGSEAAFHALSEYMKWTEYWFKIQEYRTGKTIKRRIYVATDDPSVFPEAKEK</sequence>
<evidence type="ECO:0000259" key="4">
    <source>
        <dbReference type="PROSITE" id="PS51659"/>
    </source>
</evidence>
<dbReference type="Gene3D" id="3.40.50.11350">
    <property type="match status" value="1"/>
</dbReference>
<dbReference type="PANTHER" id="PTHR13132:SF29">
    <property type="entry name" value="ALPHA-(1,6)-FUCOSYLTRANSFERASE"/>
    <property type="match status" value="1"/>
</dbReference>
<evidence type="ECO:0000256" key="2">
    <source>
        <dbReference type="ARBA" id="ARBA00022679"/>
    </source>
</evidence>
<dbReference type="PANTHER" id="PTHR13132">
    <property type="entry name" value="ALPHA- 1,6 -FUCOSYLTRANSFERASE"/>
    <property type="match status" value="1"/>
</dbReference>
<dbReference type="InterPro" id="IPR027350">
    <property type="entry name" value="GT23_dom"/>
</dbReference>
<gene>
    <name evidence="5" type="primary">FUT8</name>
    <name evidence="5" type="ORF">Tcan_05343</name>
</gene>
<comment type="caution">
    <text evidence="5">The sequence shown here is derived from an EMBL/GenBank/DDBJ whole genome shotgun (WGS) entry which is preliminary data.</text>
</comment>
<dbReference type="OrthoDB" id="2014825at2759"/>
<evidence type="ECO:0000313" key="6">
    <source>
        <dbReference type="Proteomes" id="UP000031036"/>
    </source>
</evidence>
<accession>A0A0B2W150</accession>
<evidence type="ECO:0000313" key="5">
    <source>
        <dbReference type="EMBL" id="KHN87322.1"/>
    </source>
</evidence>
<dbReference type="Pfam" id="PF19745">
    <property type="entry name" value="FUT8_N_cat"/>
    <property type="match status" value="1"/>
</dbReference>
<evidence type="ECO:0000256" key="1">
    <source>
        <dbReference type="ARBA" id="ARBA00022676"/>
    </source>
</evidence>
<dbReference type="AlphaFoldDB" id="A0A0B2W150"/>
<keyword evidence="6" id="KW-1185">Reference proteome</keyword>
<feature type="domain" description="GT23" evidence="4">
    <location>
        <begin position="1"/>
        <end position="77"/>
    </location>
</feature>
<keyword evidence="1 3" id="KW-0328">Glycosyltransferase</keyword>
<protein>
    <submittedName>
        <fullName evidence="5">Alpha-(1,6)-fucosyltransferase</fullName>
    </submittedName>
</protein>
<dbReference type="EMBL" id="JPKZ01000439">
    <property type="protein sequence ID" value="KHN87322.1"/>
    <property type="molecule type" value="Genomic_DNA"/>
</dbReference>
<keyword evidence="2 3" id="KW-0808">Transferase</keyword>
<reference evidence="5 6" key="1">
    <citation type="submission" date="2014-11" db="EMBL/GenBank/DDBJ databases">
        <title>Genetic blueprint of the zoonotic pathogen Toxocara canis.</title>
        <authorList>
            <person name="Zhu X.-Q."/>
            <person name="Korhonen P.K."/>
            <person name="Cai H."/>
            <person name="Young N.D."/>
            <person name="Nejsum P."/>
            <person name="von Samson-Himmelstjerna G."/>
            <person name="Boag P.R."/>
            <person name="Tan P."/>
            <person name="Li Q."/>
            <person name="Min J."/>
            <person name="Yang Y."/>
            <person name="Wang X."/>
            <person name="Fang X."/>
            <person name="Hall R.S."/>
            <person name="Hofmann A."/>
            <person name="Sternberg P.W."/>
            <person name="Jex A.R."/>
            <person name="Gasser R.B."/>
        </authorList>
    </citation>
    <scope>NUCLEOTIDE SEQUENCE [LARGE SCALE GENOMIC DNA]</scope>
    <source>
        <strain evidence="5">PN_DK_2014</strain>
    </source>
</reference>
<dbReference type="STRING" id="6265.A0A0B2W150"/>
<name>A0A0B2W150_TOXCA</name>
<dbReference type="GO" id="GO:0046921">
    <property type="term" value="F:alpha-(1-&gt;6)-fucosyltransferase activity"/>
    <property type="evidence" value="ECO:0007669"/>
    <property type="project" value="TreeGrafter"/>
</dbReference>